<sequence length="1106" mass="121574">MDDRQVELAQSSGQRGQLPEGTRRRLEEFQKRVRFIKIAEGLLAGLFGLAVSYLLVFVLDRFFDTPALLRAAILIVGALGMGLFLPLKLHRWIWGTRTMEQVAGLVRIKFPRLGDQLLGVVELAMSERHTTDSSALTQAAINQVDATVKDKDLLDAVPDPQHGFWLKVAAVPLALMLTCLVIVPAAGTNALTRWLTPWRNVDRYTFAQIDQLPSEIVVPHGEEFSLKAKLGEKTRWSPKTGTAKSSATRAAITTDLKDGEYEFLIPAQTTESHVNVRIGDVRESVRVQTATRPELKEMQASIQLPKYLQYSRNLKTDVRGGVISVVKGSEVDFAATINRILKEGAALGESSKIDGDQLFISEVSVADSGYLTLRWKDELGLTPKDDFKLKINAVDDAEPSVYCQQVDPRQVVLSTETISFELSASDDFGLKNVGLRWEGIQDALHNPDPDNGEKVVSVGQPEAVTLSATATFSAEADQVRPQALKIQAFAEDYHPERGRAFSPTYVLYVMSPQDHAIWLSNQLRRWASLADDVYEEEVRLHDANREIRRMSRDEIQSKQVQQQLKSQATAEKSNAMRLDAVTTQGEVLIQQAVRNPEMLVGHLETWAEALKQLRDISENRMPSVADLLNDAAQAKSTAKPKPGAGKPSKSDSAPKAGNNRNQASGKLGAKDEEEGPAVPKAPSITDVESGFNKPNEAEAGKPKKKKPSTGKLGLPSTVLNGGPKPEPKDDEEEEGADEQVDEAVELQAGLIDDFNKIREDLQAILDDLENSTFVKRFKAASRRQMEIAKSLNRTVFKGFGVTSDELDQRQIEQLANIAESEVAQSRNVWEIQSDLEAYFGRKKDEKFKRILDEMKELEPVAQLNELGERVQENLSGEAIVRAEFWADTLDRWGEELVSPSNCGACKGGNSVSLPPSIVLEVMRIIEAETDLREETRSLEQSRAAMEVDQYDTRAKLQSTTQSLLQKRTEDVVKDIRALPDGEKNFSKEIQIVTGAALAMNDATQILKRPDTGPEAIAAETEAIELLLQSKRANPNGGGGGGGSTPGGGGDGDTQRVALATIGATSDPNAKVKDRTVDQSSGTTSEKLPEEFRNGLDAFFNALENQN</sequence>
<name>A0A517QPI2_9PLAN</name>
<dbReference type="KEGG" id="tpol:Mal48_27780"/>
<feature type="transmembrane region" description="Helical" evidence="2">
    <location>
        <begin position="164"/>
        <end position="187"/>
    </location>
</feature>
<organism evidence="3 4">
    <name type="scientific">Thalassoglobus polymorphus</name>
    <dbReference type="NCBI Taxonomy" id="2527994"/>
    <lineage>
        <taxon>Bacteria</taxon>
        <taxon>Pseudomonadati</taxon>
        <taxon>Planctomycetota</taxon>
        <taxon>Planctomycetia</taxon>
        <taxon>Planctomycetales</taxon>
        <taxon>Planctomycetaceae</taxon>
        <taxon>Thalassoglobus</taxon>
    </lineage>
</organism>
<dbReference type="EMBL" id="CP036267">
    <property type="protein sequence ID" value="QDT33525.1"/>
    <property type="molecule type" value="Genomic_DNA"/>
</dbReference>
<accession>A0A517QPI2</accession>
<keyword evidence="2" id="KW-0472">Membrane</keyword>
<dbReference type="OrthoDB" id="220056at2"/>
<reference evidence="3 4" key="1">
    <citation type="submission" date="2019-02" db="EMBL/GenBank/DDBJ databases">
        <title>Deep-cultivation of Planctomycetes and their phenomic and genomic characterization uncovers novel biology.</title>
        <authorList>
            <person name="Wiegand S."/>
            <person name="Jogler M."/>
            <person name="Boedeker C."/>
            <person name="Pinto D."/>
            <person name="Vollmers J."/>
            <person name="Rivas-Marin E."/>
            <person name="Kohn T."/>
            <person name="Peeters S.H."/>
            <person name="Heuer A."/>
            <person name="Rast P."/>
            <person name="Oberbeckmann S."/>
            <person name="Bunk B."/>
            <person name="Jeske O."/>
            <person name="Meyerdierks A."/>
            <person name="Storesund J.E."/>
            <person name="Kallscheuer N."/>
            <person name="Luecker S."/>
            <person name="Lage O.M."/>
            <person name="Pohl T."/>
            <person name="Merkel B.J."/>
            <person name="Hornburger P."/>
            <person name="Mueller R.-W."/>
            <person name="Bruemmer F."/>
            <person name="Labrenz M."/>
            <person name="Spormann A.M."/>
            <person name="Op den Camp H."/>
            <person name="Overmann J."/>
            <person name="Amann R."/>
            <person name="Jetten M.S.M."/>
            <person name="Mascher T."/>
            <person name="Medema M.H."/>
            <person name="Devos D.P."/>
            <person name="Kaster A.-K."/>
            <person name="Ovreas L."/>
            <person name="Rohde M."/>
            <person name="Galperin M.Y."/>
            <person name="Jogler C."/>
        </authorList>
    </citation>
    <scope>NUCLEOTIDE SEQUENCE [LARGE SCALE GENOMIC DNA]</scope>
    <source>
        <strain evidence="3 4">Mal48</strain>
    </source>
</reference>
<feature type="compositionally biased region" description="Gly residues" evidence="1">
    <location>
        <begin position="1035"/>
        <end position="1051"/>
    </location>
</feature>
<protein>
    <submittedName>
        <fullName evidence="3">Uncharacterized protein</fullName>
    </submittedName>
</protein>
<feature type="compositionally biased region" description="Acidic residues" evidence="1">
    <location>
        <begin position="728"/>
        <end position="739"/>
    </location>
</feature>
<gene>
    <name evidence="3" type="ORF">Mal48_27780</name>
</gene>
<dbReference type="Proteomes" id="UP000315724">
    <property type="component" value="Chromosome"/>
</dbReference>
<evidence type="ECO:0000256" key="1">
    <source>
        <dbReference type="SAM" id="MobiDB-lite"/>
    </source>
</evidence>
<feature type="compositionally biased region" description="Low complexity" evidence="1">
    <location>
        <begin position="634"/>
        <end position="647"/>
    </location>
</feature>
<evidence type="ECO:0000313" key="4">
    <source>
        <dbReference type="Proteomes" id="UP000315724"/>
    </source>
</evidence>
<evidence type="ECO:0000313" key="3">
    <source>
        <dbReference type="EMBL" id="QDT33525.1"/>
    </source>
</evidence>
<keyword evidence="2" id="KW-0812">Transmembrane</keyword>
<feature type="region of interest" description="Disordered" evidence="1">
    <location>
        <begin position="1"/>
        <end position="21"/>
    </location>
</feature>
<feature type="transmembrane region" description="Helical" evidence="2">
    <location>
        <begin position="35"/>
        <end position="55"/>
    </location>
</feature>
<feature type="transmembrane region" description="Helical" evidence="2">
    <location>
        <begin position="67"/>
        <end position="87"/>
    </location>
</feature>
<dbReference type="RefSeq" id="WP_145199942.1">
    <property type="nucleotide sequence ID" value="NZ_CP036267.1"/>
</dbReference>
<keyword evidence="2" id="KW-1133">Transmembrane helix</keyword>
<evidence type="ECO:0000256" key="2">
    <source>
        <dbReference type="SAM" id="Phobius"/>
    </source>
</evidence>
<feature type="region of interest" description="Disordered" evidence="1">
    <location>
        <begin position="633"/>
        <end position="739"/>
    </location>
</feature>
<dbReference type="AlphaFoldDB" id="A0A517QPI2"/>
<keyword evidence="4" id="KW-1185">Reference proteome</keyword>
<proteinExistence type="predicted"/>
<feature type="region of interest" description="Disordered" evidence="1">
    <location>
        <begin position="1030"/>
        <end position="1091"/>
    </location>
</feature>